<dbReference type="PANTHER" id="PTHR10146">
    <property type="entry name" value="PROLINE SYNTHETASE CO-TRANSCRIBED BACTERIAL HOMOLOG PROTEIN"/>
    <property type="match status" value="1"/>
</dbReference>
<dbReference type="PANTHER" id="PTHR10146:SF14">
    <property type="entry name" value="PYRIDOXAL PHOSPHATE HOMEOSTASIS PROTEIN"/>
    <property type="match status" value="1"/>
</dbReference>
<keyword evidence="5" id="KW-0539">Nucleus</keyword>
<evidence type="ECO:0000259" key="10">
    <source>
        <dbReference type="Pfam" id="PF24779"/>
    </source>
</evidence>
<evidence type="ECO:0000256" key="1">
    <source>
        <dbReference type="ARBA" id="ARBA00004604"/>
    </source>
</evidence>
<sequence>MSSISIKLNVVKEKIKFAYLKRPAELRTREPRLVAVSKTKPKEYIIDAYKCGQLHFGENYVQELVEKAQDKELVDACPDIKWHFIGHLQRNKVTKLLAIPNLFVIETVDSEKLADALDLGMKKIYGDKGNKLNIFIQVNTSGEEAKSGCAPDDVVKLINHLINTCTHLNVMGLMTIGKYNNYDAQVGINPDFECLVNCWASVCQHLNIDRNSFEISMGMSGDFEHAVECGATNVILDGTICVAALKNKINIHEQFKKYLDGDVKLLTTQCIVKEVEKLGPNMSKALWVLKNFGQHRCGHDDEAIPASSCVLHMVQNKNNARYIVATQDKELQQKCRQIVAVPLLYLHSRMPTLEGASIVTQSIISNKSVDNFSLQEFEKKKLYKLSLEIDGGGEPMKKLKKRKGGPNPLSCKKKKVRPDELFNNQNSNKTKRKRNRNRLLKKIKAELIGSTCSS</sequence>
<dbReference type="InterPro" id="IPR006984">
    <property type="entry name" value="Fcf1/UTP23"/>
</dbReference>
<dbReference type="AlphaFoldDB" id="A0AAN8PIT4"/>
<feature type="region of interest" description="Disordered" evidence="9">
    <location>
        <begin position="394"/>
        <end position="440"/>
    </location>
</feature>
<protein>
    <recommendedName>
        <fullName evidence="8">Pyridoxal phosphate homeostasis protein</fullName>
        <shortName evidence="8">PLP homeostasis protein</shortName>
    </recommendedName>
</protein>
<dbReference type="CDD" id="cd06822">
    <property type="entry name" value="PLPDE_III_YBL036c_euk"/>
    <property type="match status" value="1"/>
</dbReference>
<dbReference type="FunFam" id="3.40.50.1010:FF:000006">
    <property type="entry name" value="rRNA-processing protein UTP23 homolog"/>
    <property type="match status" value="1"/>
</dbReference>
<evidence type="ECO:0000256" key="6">
    <source>
        <dbReference type="ARBA" id="ARBA00037300"/>
    </source>
</evidence>
<dbReference type="Gene3D" id="3.20.20.10">
    <property type="entry name" value="Alanine racemase"/>
    <property type="match status" value="1"/>
</dbReference>
<gene>
    <name evidence="11" type="ORF">RUM43_012903</name>
</gene>
<dbReference type="PROSITE" id="PS01211">
    <property type="entry name" value="UPF0001"/>
    <property type="match status" value="1"/>
</dbReference>
<comment type="caution">
    <text evidence="11">The sequence shown here is derived from an EMBL/GenBank/DDBJ whole genome shotgun (WGS) entry which is preliminary data.</text>
</comment>
<keyword evidence="4 8" id="KW-0663">Pyridoxal phosphate</keyword>
<dbReference type="GO" id="GO:0030170">
    <property type="term" value="F:pyridoxal phosphate binding"/>
    <property type="evidence" value="ECO:0007669"/>
    <property type="project" value="UniProtKB-UniRule"/>
</dbReference>
<evidence type="ECO:0000313" key="12">
    <source>
        <dbReference type="Proteomes" id="UP001372834"/>
    </source>
</evidence>
<comment type="subcellular location">
    <subcellularLocation>
        <location evidence="1">Nucleus</location>
        <location evidence="1">Nucleolus</location>
    </subcellularLocation>
</comment>
<dbReference type="CDD" id="cd09866">
    <property type="entry name" value="PIN_Fcf1-Utp23-H"/>
    <property type="match status" value="1"/>
</dbReference>
<comment type="similarity">
    <text evidence="8">Belongs to the pyridoxal phosphate-binding protein YggS/PROSC family.</text>
</comment>
<dbReference type="FunFam" id="3.20.20.10:FF:000007">
    <property type="entry name" value="Pyridoxal phosphate homeostasis protein"/>
    <property type="match status" value="1"/>
</dbReference>
<dbReference type="Pfam" id="PF04900">
    <property type="entry name" value="Fcf1"/>
    <property type="match status" value="1"/>
</dbReference>
<evidence type="ECO:0000256" key="7">
    <source>
        <dbReference type="ARBA" id="ARBA00038503"/>
    </source>
</evidence>
<dbReference type="Proteomes" id="UP001372834">
    <property type="component" value="Unassembled WGS sequence"/>
</dbReference>
<dbReference type="Pfam" id="PF24779">
    <property type="entry name" value="UTP23_sensor"/>
    <property type="match status" value="1"/>
</dbReference>
<reference evidence="11 12" key="1">
    <citation type="submission" date="2023-10" db="EMBL/GenBank/DDBJ databases">
        <title>Genomes of two closely related lineages of the louse Polyplax serrata with different host specificities.</title>
        <authorList>
            <person name="Martinu J."/>
            <person name="Tarabai H."/>
            <person name="Stefka J."/>
            <person name="Hypsa V."/>
        </authorList>
    </citation>
    <scope>NUCLEOTIDE SEQUENCE [LARGE SCALE GENOMIC DNA]</scope>
    <source>
        <strain evidence="11">HR10_N</strain>
    </source>
</reference>
<keyword evidence="3" id="KW-0698">rRNA processing</keyword>
<name>A0AAN8PIT4_POLSC</name>
<evidence type="ECO:0000256" key="8">
    <source>
        <dbReference type="HAMAP-Rule" id="MF_03225"/>
    </source>
</evidence>
<proteinExistence type="inferred from homology"/>
<evidence type="ECO:0000256" key="5">
    <source>
        <dbReference type="ARBA" id="ARBA00023242"/>
    </source>
</evidence>
<evidence type="ECO:0000256" key="3">
    <source>
        <dbReference type="ARBA" id="ARBA00022552"/>
    </source>
</evidence>
<dbReference type="GO" id="GO:0006364">
    <property type="term" value="P:rRNA processing"/>
    <property type="evidence" value="ECO:0007669"/>
    <property type="project" value="UniProtKB-KW"/>
</dbReference>
<feature type="compositionally biased region" description="Basic residues" evidence="9">
    <location>
        <begin position="429"/>
        <end position="440"/>
    </location>
</feature>
<accession>A0AAN8PIT4</accession>
<keyword evidence="2" id="KW-0690">Ribosome biogenesis</keyword>
<evidence type="ECO:0000256" key="9">
    <source>
        <dbReference type="SAM" id="MobiDB-lite"/>
    </source>
</evidence>
<evidence type="ECO:0000256" key="4">
    <source>
        <dbReference type="ARBA" id="ARBA00022898"/>
    </source>
</evidence>
<dbReference type="SUPFAM" id="SSF51419">
    <property type="entry name" value="PLP-binding barrel"/>
    <property type="match status" value="1"/>
</dbReference>
<dbReference type="SUPFAM" id="SSF88723">
    <property type="entry name" value="PIN domain-like"/>
    <property type="match status" value="1"/>
</dbReference>
<dbReference type="GO" id="GO:0032040">
    <property type="term" value="C:small-subunit processome"/>
    <property type="evidence" value="ECO:0007669"/>
    <property type="project" value="InterPro"/>
</dbReference>
<dbReference type="InterPro" id="IPR029060">
    <property type="entry name" value="PIN-like_dom_sf"/>
</dbReference>
<evidence type="ECO:0000256" key="2">
    <source>
        <dbReference type="ARBA" id="ARBA00022517"/>
    </source>
</evidence>
<feature type="domain" description="UTP23 sensor motif region" evidence="10">
    <location>
        <begin position="398"/>
        <end position="415"/>
    </location>
</feature>
<organism evidence="11 12">
    <name type="scientific">Polyplax serrata</name>
    <name type="common">Common mouse louse</name>
    <dbReference type="NCBI Taxonomy" id="468196"/>
    <lineage>
        <taxon>Eukaryota</taxon>
        <taxon>Metazoa</taxon>
        <taxon>Ecdysozoa</taxon>
        <taxon>Arthropoda</taxon>
        <taxon>Hexapoda</taxon>
        <taxon>Insecta</taxon>
        <taxon>Pterygota</taxon>
        <taxon>Neoptera</taxon>
        <taxon>Paraneoptera</taxon>
        <taxon>Psocodea</taxon>
        <taxon>Troctomorpha</taxon>
        <taxon>Phthiraptera</taxon>
        <taxon>Anoplura</taxon>
        <taxon>Polyplacidae</taxon>
        <taxon>Polyplax</taxon>
    </lineage>
</organism>
<dbReference type="InterPro" id="IPR011078">
    <property type="entry name" value="PyrdxlP_homeostasis"/>
</dbReference>
<dbReference type="InterPro" id="IPR057776">
    <property type="entry name" value="UTP23_sensor"/>
</dbReference>
<dbReference type="HAMAP" id="MF_02087">
    <property type="entry name" value="PLP_homeostasis"/>
    <property type="match status" value="1"/>
</dbReference>
<dbReference type="Gene3D" id="3.40.50.1010">
    <property type="entry name" value="5'-nuclease"/>
    <property type="match status" value="1"/>
</dbReference>
<comment type="similarity">
    <text evidence="7">Belongs to the UTP23/FCF1 family. UTP23 subfamily.</text>
</comment>
<dbReference type="EMBL" id="JAWJWE010000006">
    <property type="protein sequence ID" value="KAK6633159.1"/>
    <property type="molecule type" value="Genomic_DNA"/>
</dbReference>
<dbReference type="InterPro" id="IPR029066">
    <property type="entry name" value="PLP-binding_barrel"/>
</dbReference>
<dbReference type="NCBIfam" id="TIGR00044">
    <property type="entry name" value="YggS family pyridoxal phosphate-dependent enzyme"/>
    <property type="match status" value="1"/>
</dbReference>
<feature type="modified residue" description="N6-(pyridoxal phosphate)lysine" evidence="8">
    <location>
        <position position="38"/>
    </location>
</feature>
<comment type="function">
    <text evidence="6">Involved in rRNA-processing and ribosome biogenesis.</text>
</comment>
<evidence type="ECO:0000313" key="11">
    <source>
        <dbReference type="EMBL" id="KAK6633159.1"/>
    </source>
</evidence>
<comment type="function">
    <text evidence="8">Pyridoxal 5'-phosphate (PLP)-binding protein, which may be involved in intracellular homeostatic regulation of pyridoxal 5'-phosphate (PLP), the active form of vitamin B6.</text>
</comment>